<dbReference type="AlphaFoldDB" id="A0A176VTX7"/>
<gene>
    <name evidence="1" type="ORF">AXG93_3001s1020</name>
</gene>
<dbReference type="Proteomes" id="UP000077202">
    <property type="component" value="Unassembled WGS sequence"/>
</dbReference>
<name>A0A176VTX7_MARPO</name>
<evidence type="ECO:0000313" key="2">
    <source>
        <dbReference type="Proteomes" id="UP000077202"/>
    </source>
</evidence>
<organism evidence="1 2">
    <name type="scientific">Marchantia polymorpha subsp. ruderalis</name>
    <dbReference type="NCBI Taxonomy" id="1480154"/>
    <lineage>
        <taxon>Eukaryota</taxon>
        <taxon>Viridiplantae</taxon>
        <taxon>Streptophyta</taxon>
        <taxon>Embryophyta</taxon>
        <taxon>Marchantiophyta</taxon>
        <taxon>Marchantiopsida</taxon>
        <taxon>Marchantiidae</taxon>
        <taxon>Marchantiales</taxon>
        <taxon>Marchantiaceae</taxon>
        <taxon>Marchantia</taxon>
    </lineage>
</organism>
<comment type="caution">
    <text evidence="1">The sequence shown here is derived from an EMBL/GenBank/DDBJ whole genome shotgun (WGS) entry which is preliminary data.</text>
</comment>
<protein>
    <submittedName>
        <fullName evidence="1">Uncharacterized protein</fullName>
    </submittedName>
</protein>
<reference evidence="1" key="1">
    <citation type="submission" date="2016-03" db="EMBL/GenBank/DDBJ databases">
        <title>Mechanisms controlling the formation of the plant cell surface in tip-growing cells are functionally conserved among land plants.</title>
        <authorList>
            <person name="Honkanen S."/>
            <person name="Jones V.A."/>
            <person name="Morieri G."/>
            <person name="Champion C."/>
            <person name="Hetherington A.J."/>
            <person name="Kelly S."/>
            <person name="Saint-Marcoux D."/>
            <person name="Proust H."/>
            <person name="Prescott H."/>
            <person name="Dolan L."/>
        </authorList>
    </citation>
    <scope>NUCLEOTIDE SEQUENCE [LARGE SCALE GENOMIC DNA]</scope>
    <source>
        <tissue evidence="1">Whole gametophyte</tissue>
    </source>
</reference>
<keyword evidence="2" id="KW-1185">Reference proteome</keyword>
<accession>A0A176VTX7</accession>
<proteinExistence type="predicted"/>
<dbReference type="EMBL" id="LVLJ01002757">
    <property type="protein sequence ID" value="OAE23873.1"/>
    <property type="molecule type" value="Genomic_DNA"/>
</dbReference>
<sequence>MLFRWKDAPSVEEEKKKKTAEACAFAASAFGDRHLLAAFQDELTAVKLDFLLWGWNWVCPAMVREWLREKYQPPRGYRPHPERWRVGFVEMALAGTPIHWARILWKATQQHAGEEKGGSINHLSPFLINFYRSMGCLTAEKRIEFPLLLRAN</sequence>
<evidence type="ECO:0000313" key="1">
    <source>
        <dbReference type="EMBL" id="OAE23873.1"/>
    </source>
</evidence>